<accession>A0A9W9TJ45</accession>
<evidence type="ECO:0000313" key="3">
    <source>
        <dbReference type="Proteomes" id="UP001147733"/>
    </source>
</evidence>
<proteinExistence type="predicted"/>
<organism evidence="2 3">
    <name type="scientific">Penicillium citrinum</name>
    <dbReference type="NCBI Taxonomy" id="5077"/>
    <lineage>
        <taxon>Eukaryota</taxon>
        <taxon>Fungi</taxon>
        <taxon>Dikarya</taxon>
        <taxon>Ascomycota</taxon>
        <taxon>Pezizomycotina</taxon>
        <taxon>Eurotiomycetes</taxon>
        <taxon>Eurotiomycetidae</taxon>
        <taxon>Eurotiales</taxon>
        <taxon>Aspergillaceae</taxon>
        <taxon>Penicillium</taxon>
    </lineage>
</organism>
<dbReference type="RefSeq" id="XP_056498406.1">
    <property type="nucleotide sequence ID" value="XM_056646855.1"/>
</dbReference>
<gene>
    <name evidence="2" type="ORF">N7469_007937</name>
</gene>
<dbReference type="GeneID" id="81386022"/>
<dbReference type="EMBL" id="JAPQKT010000007">
    <property type="protein sequence ID" value="KAJ5224434.1"/>
    <property type="molecule type" value="Genomic_DNA"/>
</dbReference>
<feature type="compositionally biased region" description="Polar residues" evidence="1">
    <location>
        <begin position="53"/>
        <end position="63"/>
    </location>
</feature>
<evidence type="ECO:0000313" key="2">
    <source>
        <dbReference type="EMBL" id="KAJ5224434.1"/>
    </source>
</evidence>
<reference evidence="2" key="2">
    <citation type="journal article" date="2023" name="IMA Fungus">
        <title>Comparative genomic study of the Penicillium genus elucidates a diverse pangenome and 15 lateral gene transfer events.</title>
        <authorList>
            <person name="Petersen C."/>
            <person name="Sorensen T."/>
            <person name="Nielsen M.R."/>
            <person name="Sondergaard T.E."/>
            <person name="Sorensen J.L."/>
            <person name="Fitzpatrick D.A."/>
            <person name="Frisvad J.C."/>
            <person name="Nielsen K.L."/>
        </authorList>
    </citation>
    <scope>NUCLEOTIDE SEQUENCE</scope>
    <source>
        <strain evidence="2">IBT 23319</strain>
    </source>
</reference>
<name>A0A9W9TJ45_PENCI</name>
<sequence>MRTGDGMESRWWRDSGEPAALGISRRQAIEGARRRPQWGAGNAMKWRRDDLGSSGNELRLTNA</sequence>
<dbReference type="AlphaFoldDB" id="A0A9W9TJ45"/>
<feature type="region of interest" description="Disordered" evidence="1">
    <location>
        <begin position="26"/>
        <end position="63"/>
    </location>
</feature>
<keyword evidence="3" id="KW-1185">Reference proteome</keyword>
<protein>
    <submittedName>
        <fullName evidence="2">Uncharacterized protein</fullName>
    </submittedName>
</protein>
<evidence type="ECO:0000256" key="1">
    <source>
        <dbReference type="SAM" id="MobiDB-lite"/>
    </source>
</evidence>
<comment type="caution">
    <text evidence="2">The sequence shown here is derived from an EMBL/GenBank/DDBJ whole genome shotgun (WGS) entry which is preliminary data.</text>
</comment>
<dbReference type="Proteomes" id="UP001147733">
    <property type="component" value="Unassembled WGS sequence"/>
</dbReference>
<reference evidence="2" key="1">
    <citation type="submission" date="2022-11" db="EMBL/GenBank/DDBJ databases">
        <authorList>
            <person name="Petersen C."/>
        </authorList>
    </citation>
    <scope>NUCLEOTIDE SEQUENCE</scope>
    <source>
        <strain evidence="2">IBT 23319</strain>
    </source>
</reference>